<keyword evidence="3" id="KW-1185">Reference proteome</keyword>
<name>A0ABD3LZB7_9STRA</name>
<feature type="compositionally biased region" description="Basic and acidic residues" evidence="1">
    <location>
        <begin position="294"/>
        <end position="303"/>
    </location>
</feature>
<dbReference type="Proteomes" id="UP001530293">
    <property type="component" value="Unassembled WGS sequence"/>
</dbReference>
<protein>
    <recommendedName>
        <fullName evidence="4">Transmembrane protein</fullName>
    </recommendedName>
</protein>
<comment type="caution">
    <text evidence="2">The sequence shown here is derived from an EMBL/GenBank/DDBJ whole genome shotgun (WGS) entry which is preliminary data.</text>
</comment>
<organism evidence="2 3">
    <name type="scientific">Discostella pseudostelligera</name>
    <dbReference type="NCBI Taxonomy" id="259834"/>
    <lineage>
        <taxon>Eukaryota</taxon>
        <taxon>Sar</taxon>
        <taxon>Stramenopiles</taxon>
        <taxon>Ochrophyta</taxon>
        <taxon>Bacillariophyta</taxon>
        <taxon>Coscinodiscophyceae</taxon>
        <taxon>Thalassiosirophycidae</taxon>
        <taxon>Stephanodiscales</taxon>
        <taxon>Stephanodiscaceae</taxon>
        <taxon>Discostella</taxon>
    </lineage>
</organism>
<accession>A0ABD3LZB7</accession>
<sequence>MTSFVEATTRRFLVFLVVLTASTTVMMTSSFSAPPPTLTSSSWARRSTRLHAMERLHNPSTNSVFGSLEHIFSLKEIDTITQKIADDEWTALGSVMAESMLEMILEVGENALNQRGWVERMSVINRIAEEVSSAVEKSIYRIRSQPSRGTTFDQEPHHLPDELLSSMQTLLRHELNTLIGGSLDSSSDNTAPTASFQYNARDLSILVISSLSEAIESYCSITNIHAPFFNLVNVMEDKIRSRRRELLVKHCRGYETVDDIVRDIENSRMHWLRDVLGKRAAKNYEFGEVTTKVGNEHSHEKERRGTRRNILNGLLP</sequence>
<feature type="region of interest" description="Disordered" evidence="1">
    <location>
        <begin position="293"/>
        <end position="316"/>
    </location>
</feature>
<dbReference type="EMBL" id="JALLBG020000273">
    <property type="protein sequence ID" value="KAL3757114.1"/>
    <property type="molecule type" value="Genomic_DNA"/>
</dbReference>
<evidence type="ECO:0000313" key="2">
    <source>
        <dbReference type="EMBL" id="KAL3757114.1"/>
    </source>
</evidence>
<reference evidence="2 3" key="1">
    <citation type="submission" date="2024-10" db="EMBL/GenBank/DDBJ databases">
        <title>Updated reference genomes for cyclostephanoid diatoms.</title>
        <authorList>
            <person name="Roberts W.R."/>
            <person name="Alverson A.J."/>
        </authorList>
    </citation>
    <scope>NUCLEOTIDE SEQUENCE [LARGE SCALE GENOMIC DNA]</scope>
    <source>
        <strain evidence="2 3">AJA232-27</strain>
    </source>
</reference>
<evidence type="ECO:0008006" key="4">
    <source>
        <dbReference type="Google" id="ProtNLM"/>
    </source>
</evidence>
<gene>
    <name evidence="2" type="ORF">ACHAWU_002953</name>
</gene>
<evidence type="ECO:0000313" key="3">
    <source>
        <dbReference type="Proteomes" id="UP001530293"/>
    </source>
</evidence>
<dbReference type="AlphaFoldDB" id="A0ABD3LZB7"/>
<proteinExistence type="predicted"/>
<evidence type="ECO:0000256" key="1">
    <source>
        <dbReference type="SAM" id="MobiDB-lite"/>
    </source>
</evidence>